<accession>A0ABR0DF40</accession>
<keyword evidence="6" id="KW-1185">Reference proteome</keyword>
<comment type="similarity">
    <text evidence="4">Belongs to the glycosyltransferase 8 family.</text>
</comment>
<reference evidence="5 6" key="1">
    <citation type="journal article" date="2023" name="bioRxiv">
        <title>Genome report: Whole genome sequence and annotation of Penstemon davidsonii.</title>
        <authorList>
            <person name="Ostevik K.L."/>
            <person name="Alabady M."/>
            <person name="Zhang M."/>
            <person name="Rausher M.D."/>
        </authorList>
    </citation>
    <scope>NUCLEOTIDE SEQUENCE [LARGE SCALE GENOMIC DNA]</scope>
    <source>
        <strain evidence="5">DNT005</strain>
        <tissue evidence="5">Whole leaf</tissue>
    </source>
</reference>
<evidence type="ECO:0000256" key="3">
    <source>
        <dbReference type="ARBA" id="ARBA00023211"/>
    </source>
</evidence>
<dbReference type="Gene3D" id="3.90.550.10">
    <property type="entry name" value="Spore Coat Polysaccharide Biosynthesis Protein SpsA, Chain A"/>
    <property type="match status" value="1"/>
</dbReference>
<dbReference type="InterPro" id="IPR002495">
    <property type="entry name" value="Glyco_trans_8"/>
</dbReference>
<dbReference type="Proteomes" id="UP001291926">
    <property type="component" value="Unassembled WGS sequence"/>
</dbReference>
<dbReference type="PANTHER" id="PTHR11183">
    <property type="entry name" value="GLYCOGENIN SUBFAMILY MEMBER"/>
    <property type="match status" value="1"/>
</dbReference>
<evidence type="ECO:0000256" key="4">
    <source>
        <dbReference type="RuleBase" id="RU362027"/>
    </source>
</evidence>
<name>A0ABR0DF40_9LAMI</name>
<evidence type="ECO:0000313" key="5">
    <source>
        <dbReference type="EMBL" id="KAK4487566.1"/>
    </source>
</evidence>
<proteinExistence type="inferred from homology"/>
<dbReference type="CDD" id="cd02537">
    <property type="entry name" value="GT8_Glycogenin"/>
    <property type="match status" value="1"/>
</dbReference>
<comment type="caution">
    <text evidence="5">The sequence shown here is derived from an EMBL/GenBank/DDBJ whole genome shotgun (WGS) entry which is preliminary data.</text>
</comment>
<keyword evidence="2" id="KW-0808">Transferase</keyword>
<dbReference type="InterPro" id="IPR050587">
    <property type="entry name" value="GNT1/Glycosyltrans_8"/>
</dbReference>
<sequence>MAPEIVNQINGGAEVNDDDSIMGYNEYAYVTFLAGDGDYFKGVIGLVKGLRKVKSAFPLVVAVLPDVPEEHRRVLVEQGCLLREIEPVILSTSSAKDNDHSPFVRAYFALNYCKLRLWEFVEYKKMIYMDADVQVFDNVDHLFDLASGYFYGVVDCLCDMHGRPCPQKLRWPKEQLGKEPKFYLNGGMFVFEPSLDTYTHLFNTFTITPPTPFAEQDLLNMYFREISKPLPPIYNLLVAMLWRHPEWADLNHAKVVHYCVPGSKPWRFTGKEENMDRQDIKMLVNKWWDIYNDKTLDFVDNEASSARQGRKLVKVDVTKAAQVVLNQYVNAYAVVL</sequence>
<keyword evidence="3" id="KW-0464">Manganese</keyword>
<dbReference type="InterPro" id="IPR029044">
    <property type="entry name" value="Nucleotide-diphossugar_trans"/>
</dbReference>
<dbReference type="SUPFAM" id="SSF53448">
    <property type="entry name" value="Nucleotide-diphospho-sugar transferases"/>
    <property type="match status" value="1"/>
</dbReference>
<dbReference type="Pfam" id="PF01501">
    <property type="entry name" value="Glyco_transf_8"/>
    <property type="match status" value="1"/>
</dbReference>
<evidence type="ECO:0000256" key="1">
    <source>
        <dbReference type="ARBA" id="ARBA00022676"/>
    </source>
</evidence>
<organism evidence="5 6">
    <name type="scientific">Penstemon davidsonii</name>
    <dbReference type="NCBI Taxonomy" id="160366"/>
    <lineage>
        <taxon>Eukaryota</taxon>
        <taxon>Viridiplantae</taxon>
        <taxon>Streptophyta</taxon>
        <taxon>Embryophyta</taxon>
        <taxon>Tracheophyta</taxon>
        <taxon>Spermatophyta</taxon>
        <taxon>Magnoliopsida</taxon>
        <taxon>eudicotyledons</taxon>
        <taxon>Gunneridae</taxon>
        <taxon>Pentapetalae</taxon>
        <taxon>asterids</taxon>
        <taxon>lamiids</taxon>
        <taxon>Lamiales</taxon>
        <taxon>Plantaginaceae</taxon>
        <taxon>Cheloneae</taxon>
        <taxon>Penstemon</taxon>
    </lineage>
</organism>
<evidence type="ECO:0000313" key="6">
    <source>
        <dbReference type="Proteomes" id="UP001291926"/>
    </source>
</evidence>
<protein>
    <recommendedName>
        <fullName evidence="4">Hexosyltransferase</fullName>
        <ecNumber evidence="4">2.4.1.-</ecNumber>
    </recommendedName>
</protein>
<evidence type="ECO:0000256" key="2">
    <source>
        <dbReference type="ARBA" id="ARBA00022679"/>
    </source>
</evidence>
<keyword evidence="1" id="KW-0328">Glycosyltransferase</keyword>
<dbReference type="EC" id="2.4.1.-" evidence="4"/>
<dbReference type="EMBL" id="JAYDYQ010001556">
    <property type="protein sequence ID" value="KAK4487566.1"/>
    <property type="molecule type" value="Genomic_DNA"/>
</dbReference>
<gene>
    <name evidence="5" type="ORF">RD792_005780</name>
</gene>